<dbReference type="PANTHER" id="PTHR13621">
    <property type="entry name" value="PROLINE-RICH PROTEIN PRCC"/>
    <property type="match status" value="1"/>
</dbReference>
<protein>
    <recommendedName>
        <fullName evidence="4">Proline-rich protein PRCC</fullName>
    </recommendedName>
</protein>
<feature type="region of interest" description="Disordered" evidence="1">
    <location>
        <begin position="194"/>
        <end position="216"/>
    </location>
</feature>
<evidence type="ECO:0000313" key="3">
    <source>
        <dbReference type="Proteomes" id="UP000717996"/>
    </source>
</evidence>
<feature type="compositionally biased region" description="Low complexity" evidence="1">
    <location>
        <begin position="8"/>
        <end position="35"/>
    </location>
</feature>
<accession>A0A9P6YI01</accession>
<dbReference type="OMA" id="MYSADPS"/>
<proteinExistence type="predicted"/>
<dbReference type="EMBL" id="JAANIT010000399">
    <property type="protein sequence ID" value="KAG1548113.1"/>
    <property type="molecule type" value="Genomic_DNA"/>
</dbReference>
<name>A0A9P6YI01_RHIOR</name>
<dbReference type="InterPro" id="IPR018800">
    <property type="entry name" value="PRCC"/>
</dbReference>
<comment type="caution">
    <text evidence="2">The sequence shown here is derived from an EMBL/GenBank/DDBJ whole genome shotgun (WGS) entry which is preliminary data.</text>
</comment>
<dbReference type="GO" id="GO:0005634">
    <property type="term" value="C:nucleus"/>
    <property type="evidence" value="ECO:0007669"/>
    <property type="project" value="TreeGrafter"/>
</dbReference>
<dbReference type="OrthoDB" id="206969at2759"/>
<feature type="region of interest" description="Disordered" evidence="1">
    <location>
        <begin position="1"/>
        <end position="131"/>
    </location>
</feature>
<evidence type="ECO:0008006" key="4">
    <source>
        <dbReference type="Google" id="ProtNLM"/>
    </source>
</evidence>
<evidence type="ECO:0000256" key="1">
    <source>
        <dbReference type="SAM" id="MobiDB-lite"/>
    </source>
</evidence>
<reference evidence="2" key="1">
    <citation type="journal article" date="2020" name="Microb. Genom.">
        <title>Genetic diversity of clinical and environmental Mucorales isolates obtained from an investigation of mucormycosis cases among solid organ transplant recipients.</title>
        <authorList>
            <person name="Nguyen M.H."/>
            <person name="Kaul D."/>
            <person name="Muto C."/>
            <person name="Cheng S.J."/>
            <person name="Richter R.A."/>
            <person name="Bruno V.M."/>
            <person name="Liu G."/>
            <person name="Beyhan S."/>
            <person name="Sundermann A.J."/>
            <person name="Mounaud S."/>
            <person name="Pasculle A.W."/>
            <person name="Nierman W.C."/>
            <person name="Driscoll E."/>
            <person name="Cumbie R."/>
            <person name="Clancy C.J."/>
            <person name="Dupont C.L."/>
        </authorList>
    </citation>
    <scope>NUCLEOTIDE SEQUENCE</scope>
    <source>
        <strain evidence="2">GL16</strain>
    </source>
</reference>
<dbReference type="Pfam" id="PF10253">
    <property type="entry name" value="PRCC"/>
    <property type="match status" value="1"/>
</dbReference>
<evidence type="ECO:0000313" key="2">
    <source>
        <dbReference type="EMBL" id="KAG1548113.1"/>
    </source>
</evidence>
<organism evidence="2 3">
    <name type="scientific">Rhizopus oryzae</name>
    <name type="common">Mucormycosis agent</name>
    <name type="synonym">Rhizopus arrhizus var. delemar</name>
    <dbReference type="NCBI Taxonomy" id="64495"/>
    <lineage>
        <taxon>Eukaryota</taxon>
        <taxon>Fungi</taxon>
        <taxon>Fungi incertae sedis</taxon>
        <taxon>Mucoromycota</taxon>
        <taxon>Mucoromycotina</taxon>
        <taxon>Mucoromycetes</taxon>
        <taxon>Mucorales</taxon>
        <taxon>Mucorineae</taxon>
        <taxon>Rhizopodaceae</taxon>
        <taxon>Rhizopus</taxon>
    </lineage>
</organism>
<sequence length="314" mass="35678">MSLVPDYSSDSETSDTEQPQKQQQPQKRSLSSLLPAPKAKKSVVYVDLPENVDDEEENKPAKRAKTTSGFSLADLLPAPKNNTKPSLAVTDKSLTPHSLMKKLKEEKKEVVPKKEEKEEEEEEEEELPKKYTGSFFHIGKELIDEPIAENKPKPVQTTTGLVYTVEKPKEVTAVDAYEYDPNAMYSTDPSAYHYYQQQQQQQQEEEEYDEPEANGSLDDLQHIVGHRMRGDHNIQIKSVNQSDMLPSEEWRATHALTQAPKFDDGISLTASKLQLKKNNIMALAAHAINNREKLDNMFAEQKKTRRDAAKKYGF</sequence>
<feature type="compositionally biased region" description="Acidic residues" evidence="1">
    <location>
        <begin position="203"/>
        <end position="212"/>
    </location>
</feature>
<feature type="compositionally biased region" description="Acidic residues" evidence="1">
    <location>
        <begin position="117"/>
        <end position="126"/>
    </location>
</feature>
<feature type="compositionally biased region" description="Basic and acidic residues" evidence="1">
    <location>
        <begin position="102"/>
        <end position="116"/>
    </location>
</feature>
<dbReference type="AlphaFoldDB" id="A0A9P6YI01"/>
<dbReference type="PANTHER" id="PTHR13621:SF2">
    <property type="entry name" value="PROLINE-RICH PROTEIN PRCC"/>
    <property type="match status" value="1"/>
</dbReference>
<gene>
    <name evidence="2" type="ORF">G6F51_003860</name>
</gene>
<dbReference type="Proteomes" id="UP000717996">
    <property type="component" value="Unassembled WGS sequence"/>
</dbReference>